<gene>
    <name evidence="5" type="ORF">Pan241w_48400</name>
</gene>
<dbReference type="Proteomes" id="UP000317171">
    <property type="component" value="Chromosome"/>
</dbReference>
<dbReference type="AlphaFoldDB" id="A0A517RLH1"/>
<feature type="signal peptide" evidence="2">
    <location>
        <begin position="1"/>
        <end position="25"/>
    </location>
</feature>
<organism evidence="5 6">
    <name type="scientific">Gimesia alba</name>
    <dbReference type="NCBI Taxonomy" id="2527973"/>
    <lineage>
        <taxon>Bacteria</taxon>
        <taxon>Pseudomonadati</taxon>
        <taxon>Planctomycetota</taxon>
        <taxon>Planctomycetia</taxon>
        <taxon>Planctomycetales</taxon>
        <taxon>Planctomycetaceae</taxon>
        <taxon>Gimesia</taxon>
    </lineage>
</organism>
<keyword evidence="6" id="KW-1185">Reference proteome</keyword>
<dbReference type="InterPro" id="IPR032812">
    <property type="entry name" value="SbsA_Ig"/>
</dbReference>
<evidence type="ECO:0000313" key="5">
    <source>
        <dbReference type="EMBL" id="QDT44724.1"/>
    </source>
</evidence>
<reference evidence="5 6" key="1">
    <citation type="submission" date="2019-02" db="EMBL/GenBank/DDBJ databases">
        <title>Deep-cultivation of Planctomycetes and their phenomic and genomic characterization uncovers novel biology.</title>
        <authorList>
            <person name="Wiegand S."/>
            <person name="Jogler M."/>
            <person name="Boedeker C."/>
            <person name="Pinto D."/>
            <person name="Vollmers J."/>
            <person name="Rivas-Marin E."/>
            <person name="Kohn T."/>
            <person name="Peeters S.H."/>
            <person name="Heuer A."/>
            <person name="Rast P."/>
            <person name="Oberbeckmann S."/>
            <person name="Bunk B."/>
            <person name="Jeske O."/>
            <person name="Meyerdierks A."/>
            <person name="Storesund J.E."/>
            <person name="Kallscheuer N."/>
            <person name="Luecker S."/>
            <person name="Lage O.M."/>
            <person name="Pohl T."/>
            <person name="Merkel B.J."/>
            <person name="Hornburger P."/>
            <person name="Mueller R.-W."/>
            <person name="Bruemmer F."/>
            <person name="Labrenz M."/>
            <person name="Spormann A.M."/>
            <person name="Op den Camp H."/>
            <person name="Overmann J."/>
            <person name="Amann R."/>
            <person name="Jetten M.S.M."/>
            <person name="Mascher T."/>
            <person name="Medema M.H."/>
            <person name="Devos D.P."/>
            <person name="Kaster A.-K."/>
            <person name="Ovreas L."/>
            <person name="Rohde M."/>
            <person name="Galperin M.Y."/>
            <person name="Jogler C."/>
        </authorList>
    </citation>
    <scope>NUCLEOTIDE SEQUENCE [LARGE SCALE GENOMIC DNA]</scope>
    <source>
        <strain evidence="5 6">Pan241w</strain>
    </source>
</reference>
<accession>A0A517RLH1</accession>
<dbReference type="KEGG" id="gaz:Pan241w_48400"/>
<keyword evidence="1 2" id="KW-0732">Signal</keyword>
<evidence type="ECO:0000256" key="2">
    <source>
        <dbReference type="SAM" id="SignalP"/>
    </source>
</evidence>
<dbReference type="Pfam" id="PF25900">
    <property type="entry name" value="PAPPA"/>
    <property type="match status" value="1"/>
</dbReference>
<proteinExistence type="predicted"/>
<dbReference type="Pfam" id="PF13205">
    <property type="entry name" value="Big_5"/>
    <property type="match status" value="1"/>
</dbReference>
<name>A0A517RLH1_9PLAN</name>
<dbReference type="RefSeq" id="WP_198000099.1">
    <property type="nucleotide sequence ID" value="NZ_CP036269.1"/>
</dbReference>
<feature type="chain" id="PRO_5021743199" evidence="2">
    <location>
        <begin position="26"/>
        <end position="293"/>
    </location>
</feature>
<sequence length="293" mass="32906" precursor="true">MQRICQTRLLILVLFLWTCPVYSAAAENLPWSPGQATGEMNSPKAGDQKTAWAALAQDKGAEWIKLEYKTPVEVYAVRIYENFNPGAVSKVTGFDKAGTEVLIWEGKEPLKKAPNIFEVKPESKLVSQSIKVYLDTKRVKGWNEIDAVQLVSSNNSKQWATKASASSTYASRAGRSEAQEITWDSLPPSVVKTVPQAGSTDVDPDLKEISVTFSKDMLTDRMWAVVQISKALFPKTRKGIHYLDDQRTCVIPVDLEPGKMYVMWFNRGRYNSFRDTENNPAVPYLLVFKTKSK</sequence>
<evidence type="ECO:0000256" key="1">
    <source>
        <dbReference type="ARBA" id="ARBA00022729"/>
    </source>
</evidence>
<dbReference type="EMBL" id="CP036269">
    <property type="protein sequence ID" value="QDT44724.1"/>
    <property type="molecule type" value="Genomic_DNA"/>
</dbReference>
<feature type="domain" description="Pappalysin-1 SD scarf" evidence="4">
    <location>
        <begin position="24"/>
        <end position="158"/>
    </location>
</feature>
<evidence type="ECO:0000313" key="6">
    <source>
        <dbReference type="Proteomes" id="UP000317171"/>
    </source>
</evidence>
<evidence type="ECO:0000259" key="4">
    <source>
        <dbReference type="Pfam" id="PF25900"/>
    </source>
</evidence>
<evidence type="ECO:0000259" key="3">
    <source>
        <dbReference type="Pfam" id="PF13205"/>
    </source>
</evidence>
<protein>
    <submittedName>
        <fullName evidence="5">Uncharacterized protein</fullName>
    </submittedName>
</protein>
<dbReference type="InterPro" id="IPR058897">
    <property type="entry name" value="PAPPA_SD_C"/>
</dbReference>
<feature type="domain" description="SbsA Ig-like" evidence="3">
    <location>
        <begin position="184"/>
        <end position="290"/>
    </location>
</feature>